<proteinExistence type="predicted"/>
<comment type="caution">
    <text evidence="2">The sequence shown here is derived from an EMBL/GenBank/DDBJ whole genome shotgun (WGS) entry which is preliminary data.</text>
</comment>
<dbReference type="PANTHER" id="PTHR35120:SF2">
    <property type="entry name" value="AMINOTRANSFERASE-LIKE PLANT MOBILE DOMAIN-CONTAINING PROTEIN"/>
    <property type="match status" value="1"/>
</dbReference>
<dbReference type="AlphaFoldDB" id="A0AAN9SVF9"/>
<dbReference type="EMBL" id="JAYMYS010000002">
    <property type="protein sequence ID" value="KAK7406485.1"/>
    <property type="molecule type" value="Genomic_DNA"/>
</dbReference>
<sequence>MIIGTPGLDYVSLGLVDADKLPKCKLKVEDRRGYGIQPFKDKKKAIEALPEGLREIALVPNLSPFHANRFMAALVPDLLKWLNFIKKENFEKVDWVMLIWVMMEQELKAPQLDSCYYVSHLHQLIKVQHEELLEEVVEVVEEENKGKDKVEEEEEDEGMEEEVDGSGM</sequence>
<name>A0AAN9SVF9_PSOTE</name>
<organism evidence="2 3">
    <name type="scientific">Psophocarpus tetragonolobus</name>
    <name type="common">Winged bean</name>
    <name type="synonym">Dolichos tetragonolobus</name>
    <dbReference type="NCBI Taxonomy" id="3891"/>
    <lineage>
        <taxon>Eukaryota</taxon>
        <taxon>Viridiplantae</taxon>
        <taxon>Streptophyta</taxon>
        <taxon>Embryophyta</taxon>
        <taxon>Tracheophyta</taxon>
        <taxon>Spermatophyta</taxon>
        <taxon>Magnoliopsida</taxon>
        <taxon>eudicotyledons</taxon>
        <taxon>Gunneridae</taxon>
        <taxon>Pentapetalae</taxon>
        <taxon>rosids</taxon>
        <taxon>fabids</taxon>
        <taxon>Fabales</taxon>
        <taxon>Fabaceae</taxon>
        <taxon>Papilionoideae</taxon>
        <taxon>50 kb inversion clade</taxon>
        <taxon>NPAAA clade</taxon>
        <taxon>indigoferoid/millettioid clade</taxon>
        <taxon>Phaseoleae</taxon>
        <taxon>Psophocarpus</taxon>
    </lineage>
</organism>
<feature type="region of interest" description="Disordered" evidence="1">
    <location>
        <begin position="142"/>
        <end position="168"/>
    </location>
</feature>
<protein>
    <submittedName>
        <fullName evidence="2">Uncharacterized protein</fullName>
    </submittedName>
</protein>
<dbReference type="PANTHER" id="PTHR35120">
    <property type="entry name" value="HISTONE ACETYLTRANSFERASE KAT6B-LIKE"/>
    <property type="match status" value="1"/>
</dbReference>
<accession>A0AAN9SVF9</accession>
<evidence type="ECO:0000313" key="3">
    <source>
        <dbReference type="Proteomes" id="UP001386955"/>
    </source>
</evidence>
<feature type="compositionally biased region" description="Acidic residues" evidence="1">
    <location>
        <begin position="151"/>
        <end position="168"/>
    </location>
</feature>
<dbReference type="Proteomes" id="UP001386955">
    <property type="component" value="Unassembled WGS sequence"/>
</dbReference>
<evidence type="ECO:0000256" key="1">
    <source>
        <dbReference type="SAM" id="MobiDB-lite"/>
    </source>
</evidence>
<reference evidence="2 3" key="1">
    <citation type="submission" date="2024-01" db="EMBL/GenBank/DDBJ databases">
        <title>The genomes of 5 underutilized Papilionoideae crops provide insights into root nodulation and disease resistanc.</title>
        <authorList>
            <person name="Jiang F."/>
        </authorList>
    </citation>
    <scope>NUCLEOTIDE SEQUENCE [LARGE SCALE GENOMIC DNA]</scope>
    <source>
        <strain evidence="2">DUOXIRENSHENG_FW03</strain>
        <tissue evidence="2">Leaves</tissue>
    </source>
</reference>
<keyword evidence="3" id="KW-1185">Reference proteome</keyword>
<evidence type="ECO:0000313" key="2">
    <source>
        <dbReference type="EMBL" id="KAK7406485.1"/>
    </source>
</evidence>
<gene>
    <name evidence="2" type="ORF">VNO78_08112</name>
</gene>